<feature type="transmembrane region" description="Helical" evidence="1">
    <location>
        <begin position="6"/>
        <end position="24"/>
    </location>
</feature>
<organism evidence="2">
    <name type="scientific">Solanum chacoense</name>
    <name type="common">Chaco potato</name>
    <dbReference type="NCBI Taxonomy" id="4108"/>
    <lineage>
        <taxon>Eukaryota</taxon>
        <taxon>Viridiplantae</taxon>
        <taxon>Streptophyta</taxon>
        <taxon>Embryophyta</taxon>
        <taxon>Tracheophyta</taxon>
        <taxon>Spermatophyta</taxon>
        <taxon>Magnoliopsida</taxon>
        <taxon>eudicotyledons</taxon>
        <taxon>Gunneridae</taxon>
        <taxon>Pentapetalae</taxon>
        <taxon>asterids</taxon>
        <taxon>lamiids</taxon>
        <taxon>Solanales</taxon>
        <taxon>Solanaceae</taxon>
        <taxon>Solanoideae</taxon>
        <taxon>Solaneae</taxon>
        <taxon>Solanum</taxon>
    </lineage>
</organism>
<dbReference type="AlphaFoldDB" id="A0A0V0HT39"/>
<dbReference type="EMBL" id="GEDG01015343">
    <property type="protein sequence ID" value="JAP23557.1"/>
    <property type="molecule type" value="Transcribed_RNA"/>
</dbReference>
<reference evidence="2" key="1">
    <citation type="submission" date="2015-12" db="EMBL/GenBank/DDBJ databases">
        <title>Gene expression during late stages of embryo sac development: a critical building block for successful pollen-pistil interactions.</title>
        <authorList>
            <person name="Liu Y."/>
            <person name="Joly V."/>
            <person name="Sabar M."/>
            <person name="Matton D.P."/>
        </authorList>
    </citation>
    <scope>NUCLEOTIDE SEQUENCE</scope>
</reference>
<evidence type="ECO:0000313" key="2">
    <source>
        <dbReference type="EMBL" id="JAP23557.1"/>
    </source>
</evidence>
<keyword evidence="1" id="KW-0812">Transmembrane</keyword>
<evidence type="ECO:0000256" key="1">
    <source>
        <dbReference type="SAM" id="Phobius"/>
    </source>
</evidence>
<keyword evidence="1" id="KW-1133">Transmembrane helix</keyword>
<protein>
    <submittedName>
        <fullName evidence="2">Putative ovule protein</fullName>
    </submittedName>
</protein>
<proteinExistence type="predicted"/>
<keyword evidence="1" id="KW-0472">Membrane</keyword>
<name>A0A0V0HT39_SOLCH</name>
<accession>A0A0V0HT39</accession>
<feature type="non-terminal residue" evidence="2">
    <location>
        <position position="1"/>
    </location>
</feature>
<sequence length="63" mass="6976">LYFFPIIFYMLSSLLYSFSIFYMFTCAKGLSETNSLPTQGRGKAAYTPPSLDSTCGIILGMLS</sequence>